<reference evidence="1" key="1">
    <citation type="submission" date="2023-04" db="EMBL/GenBank/DDBJ databases">
        <title>Draft Genome sequencing of Naganishia species isolated from polar environments using Oxford Nanopore Technology.</title>
        <authorList>
            <person name="Leo P."/>
            <person name="Venkateswaran K."/>
        </authorList>
    </citation>
    <scope>NUCLEOTIDE SEQUENCE</scope>
    <source>
        <strain evidence="1">MNA-CCFEE 5423</strain>
    </source>
</reference>
<proteinExistence type="predicted"/>
<dbReference type="Proteomes" id="UP001227268">
    <property type="component" value="Unassembled WGS sequence"/>
</dbReference>
<protein>
    <submittedName>
        <fullName evidence="1">Uncharacterized protein</fullName>
    </submittedName>
</protein>
<accession>A0ACC2VHD8</accession>
<dbReference type="EMBL" id="JASBWT010000015">
    <property type="protein sequence ID" value="KAJ9098221.1"/>
    <property type="molecule type" value="Genomic_DNA"/>
</dbReference>
<evidence type="ECO:0000313" key="1">
    <source>
        <dbReference type="EMBL" id="KAJ9098221.1"/>
    </source>
</evidence>
<comment type="caution">
    <text evidence="1">The sequence shown here is derived from an EMBL/GenBank/DDBJ whole genome shotgun (WGS) entry which is preliminary data.</text>
</comment>
<sequence length="696" mass="73083">MPPINNITILGGGLTGLTVAYRLSRLIPTLPSLPALHPTHTGAHRDTKITLIEKSARIGGWVNSSSAVVRVPIAGISGVRGKGKGKEQQQNGDTIDVHITLEAGPRSIRPKGSAGAAYMLKLHPENPDPSRPPPAHQIKDLSLQPSILSVPLSHPSAKNRYILSRATNRLARLPSSLLDVLGFGGGGGGVGGGVSQQDNGIEAPAPGPGPGPAPGTDAREEKRLRKLIRRGIFRDLLRTRSACPAPPRTSSSPAGRDTTVHALVAATLGPEIANSLISAMVHGIYAADSRGVSVRSTFPVLWDAMYGTSGGVTGGVKRSGSLVWNLLVGSFFPGKKAPQTTEQRRVAAEEAAAWRELGELDEERKKWSVYGLKGGLGVLTDRMRAKVERSLVDVRTGCVVENIRVDERGMVQLTIHPSSADATQQPHETSLLISTLNPSTLHPLLTPTQPLPHLLANPSTSVGLVNLVYPLPSRSIHPDGFGYLVPRAPEDDGLPPPALPGTGTTTTTAASTPNPAGIIGVIFDSSTLPVDPTPHAAAHVTKLTVMLGGPYWRTREDVPQSTHLLEARARAHLEGVFPVLKGVEPLLAKAWIHRDCIPTYRPGHGARLRELHQVLSGSGSGGAGGGGGAGASAWAGKLVLAGSGYGGVGVNDCVGAAEGIVRAFERRWTRDSQAGGGAEEGEEVPVTGLERWKNWD</sequence>
<keyword evidence="2" id="KW-1185">Reference proteome</keyword>
<name>A0ACC2VHD8_9TREE</name>
<evidence type="ECO:0000313" key="2">
    <source>
        <dbReference type="Proteomes" id="UP001227268"/>
    </source>
</evidence>
<organism evidence="1 2">
    <name type="scientific">Naganishia friedmannii</name>
    <dbReference type="NCBI Taxonomy" id="89922"/>
    <lineage>
        <taxon>Eukaryota</taxon>
        <taxon>Fungi</taxon>
        <taxon>Dikarya</taxon>
        <taxon>Basidiomycota</taxon>
        <taxon>Agaricomycotina</taxon>
        <taxon>Tremellomycetes</taxon>
        <taxon>Filobasidiales</taxon>
        <taxon>Filobasidiaceae</taxon>
        <taxon>Naganishia</taxon>
    </lineage>
</organism>
<gene>
    <name evidence="1" type="ORF">QFC21_004550</name>
</gene>